<keyword evidence="1" id="KW-0472">Membrane</keyword>
<dbReference type="PANTHER" id="PTHR36178:SF1">
    <property type="entry name" value="SODIUM_GLUTAMATE SYMPORTER"/>
    <property type="match status" value="1"/>
</dbReference>
<keyword evidence="1" id="KW-0812">Transmembrane</keyword>
<evidence type="ECO:0000256" key="1">
    <source>
        <dbReference type="SAM" id="Phobius"/>
    </source>
</evidence>
<proteinExistence type="predicted"/>
<sequence length="52" mass="5552">MGATPTAMMNLKAITGSYGPSPQAYFIVPLVGAFFIDIINLIVIQGYIAFLT</sequence>
<reference evidence="3" key="2">
    <citation type="submission" date="2014-09" db="EMBL/GenBank/DDBJ databases">
        <authorList>
            <consortium name="NBRP consortium"/>
            <person name="Sawabe T."/>
            <person name="Meirelles P."/>
            <person name="Nakanishi M."/>
            <person name="Sayaka M."/>
            <person name="Hattori M."/>
            <person name="Ohkuma M."/>
        </authorList>
    </citation>
    <scope>NUCLEOTIDE SEQUENCE [LARGE SCALE GENOMIC DNA]</scope>
    <source>
        <strain evidence="3">JCM 19239</strain>
    </source>
</reference>
<name>A0ABQ0JBC1_9VIBR</name>
<evidence type="ECO:0000313" key="3">
    <source>
        <dbReference type="Proteomes" id="UP000029223"/>
    </source>
</evidence>
<dbReference type="Proteomes" id="UP000029223">
    <property type="component" value="Unassembled WGS sequence"/>
</dbReference>
<dbReference type="PANTHER" id="PTHR36178">
    <property type="entry name" value="SLR0625 PROTEIN"/>
    <property type="match status" value="1"/>
</dbReference>
<organism evidence="2 3">
    <name type="scientific">Vibrio variabilis</name>
    <dbReference type="NCBI Taxonomy" id="990271"/>
    <lineage>
        <taxon>Bacteria</taxon>
        <taxon>Pseudomonadati</taxon>
        <taxon>Pseudomonadota</taxon>
        <taxon>Gammaproteobacteria</taxon>
        <taxon>Vibrionales</taxon>
        <taxon>Vibrionaceae</taxon>
        <taxon>Vibrio</taxon>
    </lineage>
</organism>
<feature type="transmembrane region" description="Helical" evidence="1">
    <location>
        <begin position="26"/>
        <end position="50"/>
    </location>
</feature>
<gene>
    <name evidence="2" type="ORF">JCM19239_2380</name>
</gene>
<accession>A0ABQ0JBC1</accession>
<evidence type="ECO:0000313" key="2">
    <source>
        <dbReference type="EMBL" id="GAL26049.1"/>
    </source>
</evidence>
<keyword evidence="1" id="KW-1133">Transmembrane helix</keyword>
<protein>
    <submittedName>
        <fullName evidence="2">Sodium/glutamate symport protein</fullName>
    </submittedName>
</protein>
<dbReference type="InterPro" id="IPR004445">
    <property type="entry name" value="GltS"/>
</dbReference>
<dbReference type="EMBL" id="BBMS01000014">
    <property type="protein sequence ID" value="GAL26049.1"/>
    <property type="molecule type" value="Genomic_DNA"/>
</dbReference>
<comment type="caution">
    <text evidence="2">The sequence shown here is derived from an EMBL/GenBank/DDBJ whole genome shotgun (WGS) entry which is preliminary data.</text>
</comment>
<reference evidence="3" key="1">
    <citation type="submission" date="2014-09" db="EMBL/GenBank/DDBJ databases">
        <title>Vibrio variabilis JCM 19239. (C206) whole genome shotgun sequence.</title>
        <authorList>
            <person name="Sawabe T."/>
            <person name="Meirelles P."/>
            <person name="Nakanishi M."/>
            <person name="Sayaka M."/>
            <person name="Hattori M."/>
            <person name="Ohkuma M."/>
        </authorList>
    </citation>
    <scope>NUCLEOTIDE SEQUENCE [LARGE SCALE GENOMIC DNA]</scope>
    <source>
        <strain evidence="3">JCM 19239</strain>
    </source>
</reference>
<keyword evidence="3" id="KW-1185">Reference proteome</keyword>